<keyword evidence="4" id="KW-1185">Reference proteome</keyword>
<dbReference type="AlphaFoldDB" id="A0A0A3AK41"/>
<protein>
    <submittedName>
        <fullName evidence="3">Isochorismatase</fullName>
    </submittedName>
</protein>
<dbReference type="PANTHER" id="PTHR43540">
    <property type="entry name" value="PEROXYUREIDOACRYLATE/UREIDOACRYLATE AMIDOHYDROLASE-RELATED"/>
    <property type="match status" value="1"/>
</dbReference>
<dbReference type="RefSeq" id="WP_034616559.1">
    <property type="nucleotide sequence ID" value="NZ_JSUM01000014.1"/>
</dbReference>
<dbReference type="SUPFAM" id="SSF52499">
    <property type="entry name" value="Isochorismatase-like hydrolases"/>
    <property type="match status" value="1"/>
</dbReference>
<accession>A0A0A3AK41</accession>
<name>A0A0A3AK41_9PAST</name>
<dbReference type="STRING" id="505317.OA57_08875"/>
<organism evidence="3 4">
    <name type="scientific">Chelonobacter oris</name>
    <dbReference type="NCBI Taxonomy" id="505317"/>
    <lineage>
        <taxon>Bacteria</taxon>
        <taxon>Pseudomonadati</taxon>
        <taxon>Pseudomonadota</taxon>
        <taxon>Gammaproteobacteria</taxon>
        <taxon>Pasteurellales</taxon>
        <taxon>Pasteurellaceae</taxon>
        <taxon>Chelonobacter</taxon>
    </lineage>
</organism>
<dbReference type="PANTHER" id="PTHR43540:SF6">
    <property type="entry name" value="ISOCHORISMATASE-LIKE DOMAIN-CONTAINING PROTEIN"/>
    <property type="match status" value="1"/>
</dbReference>
<dbReference type="Gene3D" id="3.40.50.850">
    <property type="entry name" value="Isochorismatase-like"/>
    <property type="match status" value="1"/>
</dbReference>
<dbReference type="Proteomes" id="UP000030380">
    <property type="component" value="Unassembled WGS sequence"/>
</dbReference>
<dbReference type="Pfam" id="PF00857">
    <property type="entry name" value="Isochorismatase"/>
    <property type="match status" value="1"/>
</dbReference>
<comment type="caution">
    <text evidence="3">The sequence shown here is derived from an EMBL/GenBank/DDBJ whole genome shotgun (WGS) entry which is preliminary data.</text>
</comment>
<dbReference type="EMBL" id="JSUM01000014">
    <property type="protein sequence ID" value="KGQ69748.1"/>
    <property type="molecule type" value="Genomic_DNA"/>
</dbReference>
<evidence type="ECO:0000313" key="4">
    <source>
        <dbReference type="Proteomes" id="UP000030380"/>
    </source>
</evidence>
<dbReference type="PROSITE" id="PS51318">
    <property type="entry name" value="TAT"/>
    <property type="match status" value="1"/>
</dbReference>
<sequence>MSNEHKAQQIDTARRQALGKGSQIALAATALGAMGLSGAVSAQDKKTTDPYAEPAQYGMPRHGMKLDKKRVALVVVDPQVDFLSPKGISWGVMGESITRNNTVPNIESLFKAAKAADIPVIVSPHYYYPQDHSWKFGGPGEHFMHDSGMFARKGQYTLEGFEGSGADFMEEYKPYIYDGKTIIANPHKVFGPETNDVVLQLRKQGVDQVILAGMAANLCIESHLREFIEQGFEVTVVKDATAGPKIPEGDGYLAALINFRLIANDLWTTAQTVKELGVKI</sequence>
<dbReference type="GO" id="GO:0016787">
    <property type="term" value="F:hydrolase activity"/>
    <property type="evidence" value="ECO:0007669"/>
    <property type="project" value="UniProtKB-KW"/>
</dbReference>
<dbReference type="OrthoDB" id="5294192at2"/>
<keyword evidence="1" id="KW-0378">Hydrolase</keyword>
<dbReference type="CDD" id="cd00431">
    <property type="entry name" value="cysteine_hydrolases"/>
    <property type="match status" value="1"/>
</dbReference>
<reference evidence="3 4" key="1">
    <citation type="submission" date="2014-11" db="EMBL/GenBank/DDBJ databases">
        <title>Draft genome sequence of Chelonobacter oris 1662T, associated with respiratory disease in Hermann's Tortoises.</title>
        <authorList>
            <person name="Kudirkiene E."/>
            <person name="Hansen M.J."/>
            <person name="Bojesen A.M."/>
        </authorList>
    </citation>
    <scope>NUCLEOTIDE SEQUENCE [LARGE SCALE GENOMIC DNA]</scope>
    <source>
        <strain evidence="3 4">1662</strain>
    </source>
</reference>
<proteinExistence type="predicted"/>
<dbReference type="InterPro" id="IPR050272">
    <property type="entry name" value="Isochorismatase-like_hydrls"/>
</dbReference>
<evidence type="ECO:0000313" key="3">
    <source>
        <dbReference type="EMBL" id="KGQ69748.1"/>
    </source>
</evidence>
<dbReference type="InterPro" id="IPR006311">
    <property type="entry name" value="TAT_signal"/>
</dbReference>
<evidence type="ECO:0000256" key="1">
    <source>
        <dbReference type="ARBA" id="ARBA00022801"/>
    </source>
</evidence>
<gene>
    <name evidence="3" type="ORF">OA57_08875</name>
</gene>
<feature type="domain" description="Isochorismatase-like" evidence="2">
    <location>
        <begin position="72"/>
        <end position="269"/>
    </location>
</feature>
<dbReference type="InterPro" id="IPR000868">
    <property type="entry name" value="Isochorismatase-like_dom"/>
</dbReference>
<dbReference type="InterPro" id="IPR036380">
    <property type="entry name" value="Isochorismatase-like_sf"/>
</dbReference>
<evidence type="ECO:0000259" key="2">
    <source>
        <dbReference type="Pfam" id="PF00857"/>
    </source>
</evidence>